<dbReference type="Proteomes" id="UP000260644">
    <property type="component" value="Unassembled WGS sequence"/>
</dbReference>
<evidence type="ECO:0000256" key="1">
    <source>
        <dbReference type="SAM" id="Phobius"/>
    </source>
</evidence>
<feature type="transmembrane region" description="Helical" evidence="1">
    <location>
        <begin position="185"/>
        <end position="208"/>
    </location>
</feature>
<sequence length="683" mass="77657">MTPDSTKPLPRVLSYIIDTWRVLYPIFYAVILVLVGYFCFVQNDQGRDFSTAVIEDHYSLNYFIKSAVALLIWSLSLWYSSRIVLRLKMIEYKNLEYTRFLIKWLPRVLGVIPIITMIIALFAVRSTVPDFNHFYFYVYILSYLILGVIVMMFLIYRSAIAKNMNIEMDPNIVRFTPQQISIRDLLSTGVTGIVVYVILMINLILFLSFQLPVSAQVATFLHPATIVLLGLSFYTVLFAVIVASFNLRKSPLGIAVVIYIIFISRFNDNSVIRHSNNLPAPKRETVQENLKNWLAARMPIHPDSAKYDTYPIVLIAAEGGGIRAMDWTAMILQHLDSLSPQLYKHVYAISGVSGGGVGSVFFQAFYRDKSAGNLNFSPYTRDSLFRKAIGCDFLSDVTAAFIFQDNLQRAIPFAIPYFNRNRKLEDSWSFGYSKHLQQQTLEEPFLQLWNKDTAIKYFVPNMLINGVMAESGQKAITTNLDIRNDSSGLFDDEIDVIKTLNRDIPLKTAASLCSRFPLITSGGLLKRGDTSAMGHIIDGGYKENTGIETAWQLMALMRPYIEQMQDSFKVKLPVYLVFIQNSEIASPNSADSLKPVTILPDITTILSGFMNAWDRRTPTFTGLSTKVFNESKLKDAYRFYAISLNRKSVQLPLGWYLSQTAQNYIWQEASKVAPNKEILELFK</sequence>
<protein>
    <recommendedName>
        <fullName evidence="4">Patatin-like phospholipase</fullName>
    </recommendedName>
</protein>
<dbReference type="EMBL" id="QPMM01000001">
    <property type="protein sequence ID" value="RFS26360.1"/>
    <property type="molecule type" value="Genomic_DNA"/>
</dbReference>
<feature type="transmembrane region" description="Helical" evidence="1">
    <location>
        <begin position="21"/>
        <end position="40"/>
    </location>
</feature>
<dbReference type="SUPFAM" id="SSF52151">
    <property type="entry name" value="FabD/lysophospholipase-like"/>
    <property type="match status" value="1"/>
</dbReference>
<feature type="transmembrane region" description="Helical" evidence="1">
    <location>
        <begin position="220"/>
        <end position="243"/>
    </location>
</feature>
<feature type="transmembrane region" description="Helical" evidence="1">
    <location>
        <begin position="136"/>
        <end position="156"/>
    </location>
</feature>
<keyword evidence="1" id="KW-0472">Membrane</keyword>
<feature type="transmembrane region" description="Helical" evidence="1">
    <location>
        <begin position="250"/>
        <end position="267"/>
    </location>
</feature>
<dbReference type="Gene3D" id="3.40.1090.10">
    <property type="entry name" value="Cytosolic phospholipase A2 catalytic domain"/>
    <property type="match status" value="1"/>
</dbReference>
<proteinExistence type="predicted"/>
<feature type="transmembrane region" description="Helical" evidence="1">
    <location>
        <begin position="60"/>
        <end position="79"/>
    </location>
</feature>
<keyword evidence="1" id="KW-0812">Transmembrane</keyword>
<organism evidence="2 3">
    <name type="scientific">Chitinophaga silvatica</name>
    <dbReference type="NCBI Taxonomy" id="2282649"/>
    <lineage>
        <taxon>Bacteria</taxon>
        <taxon>Pseudomonadati</taxon>
        <taxon>Bacteroidota</taxon>
        <taxon>Chitinophagia</taxon>
        <taxon>Chitinophagales</taxon>
        <taxon>Chitinophagaceae</taxon>
        <taxon>Chitinophaga</taxon>
    </lineage>
</organism>
<accession>A0A3E1YGN1</accession>
<dbReference type="InterPro" id="IPR016035">
    <property type="entry name" value="Acyl_Trfase/lysoPLipase"/>
</dbReference>
<feature type="transmembrane region" description="Helical" evidence="1">
    <location>
        <begin position="100"/>
        <end position="124"/>
    </location>
</feature>
<comment type="caution">
    <text evidence="2">The sequence shown here is derived from an EMBL/GenBank/DDBJ whole genome shotgun (WGS) entry which is preliminary data.</text>
</comment>
<evidence type="ECO:0000313" key="2">
    <source>
        <dbReference type="EMBL" id="RFS26360.1"/>
    </source>
</evidence>
<dbReference type="RefSeq" id="WP_116973552.1">
    <property type="nucleotide sequence ID" value="NZ_QPMM01000001.1"/>
</dbReference>
<dbReference type="AlphaFoldDB" id="A0A3E1YGN1"/>
<evidence type="ECO:0008006" key="4">
    <source>
        <dbReference type="Google" id="ProtNLM"/>
    </source>
</evidence>
<evidence type="ECO:0000313" key="3">
    <source>
        <dbReference type="Proteomes" id="UP000260644"/>
    </source>
</evidence>
<dbReference type="OrthoDB" id="1488930at2"/>
<gene>
    <name evidence="2" type="ORF">DVR12_00805</name>
</gene>
<name>A0A3E1YGN1_9BACT</name>
<keyword evidence="1" id="KW-1133">Transmembrane helix</keyword>
<reference evidence="2 3" key="1">
    <citation type="submission" date="2018-07" db="EMBL/GenBank/DDBJ databases">
        <title>Chitinophaga K2CV101002-2 sp. nov., isolated from a monsoon evergreen broad-leaved forest soil.</title>
        <authorList>
            <person name="Lv Y."/>
        </authorList>
    </citation>
    <scope>NUCLEOTIDE SEQUENCE [LARGE SCALE GENOMIC DNA]</scope>
    <source>
        <strain evidence="2 3">GDMCC 1.1288</strain>
    </source>
</reference>
<keyword evidence="3" id="KW-1185">Reference proteome</keyword>